<dbReference type="SUPFAM" id="SSF103247">
    <property type="entry name" value="TT1751-like"/>
    <property type="match status" value="1"/>
</dbReference>
<evidence type="ECO:0000259" key="1">
    <source>
        <dbReference type="Pfam" id="PF03625"/>
    </source>
</evidence>
<feature type="domain" description="DUF302" evidence="1">
    <location>
        <begin position="47"/>
        <end position="105"/>
    </location>
</feature>
<comment type="caution">
    <text evidence="2">The sequence shown here is derived from an EMBL/GenBank/DDBJ whole genome shotgun (WGS) entry which is preliminary data.</text>
</comment>
<dbReference type="InterPro" id="IPR005180">
    <property type="entry name" value="DUF302"/>
</dbReference>
<evidence type="ECO:0000313" key="2">
    <source>
        <dbReference type="EMBL" id="MBE6421677.1"/>
    </source>
</evidence>
<dbReference type="Pfam" id="PF03625">
    <property type="entry name" value="DUF302"/>
    <property type="match status" value="1"/>
</dbReference>
<dbReference type="PANTHER" id="PTHR38342:SF2">
    <property type="entry name" value="INNER MEMBRANE OR EXPORTED"/>
    <property type="match status" value="1"/>
</dbReference>
<dbReference type="Gene3D" id="3.30.310.70">
    <property type="entry name" value="TT1751-like domain"/>
    <property type="match status" value="1"/>
</dbReference>
<proteinExistence type="predicted"/>
<organism evidence="2 3">
    <name type="scientific">Candidatus Avelusimicrobium gallicola</name>
    <dbReference type="NCBI Taxonomy" id="2562704"/>
    <lineage>
        <taxon>Bacteria</taxon>
        <taxon>Pseudomonadati</taxon>
        <taxon>Elusimicrobiota</taxon>
        <taxon>Elusimicrobia</taxon>
        <taxon>Elusimicrobiales</taxon>
        <taxon>Elusimicrobiaceae</taxon>
        <taxon>Candidatus Avelusimicrobium</taxon>
    </lineage>
</organism>
<name>A0A928HJ24_9BACT</name>
<protein>
    <submittedName>
        <fullName evidence="2">DUF302 domain-containing protein</fullName>
    </submittedName>
</protein>
<gene>
    <name evidence="2" type="ORF">E7027_06105</name>
</gene>
<evidence type="ECO:0000313" key="3">
    <source>
        <dbReference type="Proteomes" id="UP000725649"/>
    </source>
</evidence>
<dbReference type="PANTHER" id="PTHR38342">
    <property type="entry name" value="SLR5037 PROTEIN"/>
    <property type="match status" value="1"/>
</dbReference>
<reference evidence="2" key="1">
    <citation type="submission" date="2019-04" db="EMBL/GenBank/DDBJ databases">
        <title>Evolution of Biomass-Degrading Anaerobic Consortia Revealed by Metagenomics.</title>
        <authorList>
            <person name="Peng X."/>
        </authorList>
    </citation>
    <scope>NUCLEOTIDE SEQUENCE</scope>
    <source>
        <strain evidence="2">SIG66</strain>
    </source>
</reference>
<dbReference type="EMBL" id="SUVG01000007">
    <property type="protein sequence ID" value="MBE6421677.1"/>
    <property type="molecule type" value="Genomic_DNA"/>
</dbReference>
<dbReference type="InterPro" id="IPR035923">
    <property type="entry name" value="TT1751-like_sf"/>
</dbReference>
<dbReference type="AlphaFoldDB" id="A0A928HJ24"/>
<sequence>MRLATDGQNDLEKELYILPCELGVEETIKRLVSILEEKQFPVYHVYNHAEEVAGEGVTLRPVQAVVFGLLSARAKALEQEPSLAAVLPLRIAVWEDAQGKVWLGFSRVSLLAERFSKAQAELAGHMQNLMENIAHRASKTASARHEEMIKNLE</sequence>
<accession>A0A928HJ24</accession>
<dbReference type="Proteomes" id="UP000725649">
    <property type="component" value="Unassembled WGS sequence"/>
</dbReference>
<dbReference type="CDD" id="cd14797">
    <property type="entry name" value="DUF302"/>
    <property type="match status" value="1"/>
</dbReference>